<dbReference type="AlphaFoldDB" id="A0A4S2JC66"/>
<evidence type="ECO:0000256" key="2">
    <source>
        <dbReference type="SAM" id="SignalP"/>
    </source>
</evidence>
<dbReference type="Proteomes" id="UP000310200">
    <property type="component" value="Unassembled WGS sequence"/>
</dbReference>
<protein>
    <recommendedName>
        <fullName evidence="3">Cullin N-terminal domain-containing protein</fullName>
    </recommendedName>
</protein>
<keyword evidence="5" id="KW-1185">Reference proteome</keyword>
<name>A0A4S2JC66_9HYME</name>
<dbReference type="InterPro" id="IPR036317">
    <property type="entry name" value="Cullin_homology_sf"/>
</dbReference>
<evidence type="ECO:0000313" key="5">
    <source>
        <dbReference type="Proteomes" id="UP000310200"/>
    </source>
</evidence>
<sequence>MRAILVLLHIEAVTRALPEPFSASSPERESEAARDMENGGVVQMLKNQKTKDLLRMTEQEIEEILDKTMVLLGFLQEKDVFERSARKSQEFASEGHSQLSDGHTRG</sequence>
<reference evidence="4 5" key="1">
    <citation type="journal article" date="2019" name="Philos. Trans. R. Soc. Lond., B, Biol. Sci.">
        <title>Ant behaviour and brain gene expression of defending hosts depend on the ecological success of the intruding social parasite.</title>
        <authorList>
            <person name="Kaur R."/>
            <person name="Stoldt M."/>
            <person name="Jongepier E."/>
            <person name="Feldmeyer B."/>
            <person name="Menzel F."/>
            <person name="Bornberg-Bauer E."/>
            <person name="Foitzik S."/>
        </authorList>
    </citation>
    <scope>NUCLEOTIDE SEQUENCE [LARGE SCALE GENOMIC DNA]</scope>
    <source>
        <tissue evidence="4">Whole body</tissue>
    </source>
</reference>
<feature type="domain" description="Cullin N-terminal" evidence="3">
    <location>
        <begin position="51"/>
        <end position="83"/>
    </location>
</feature>
<dbReference type="SUPFAM" id="SSF75632">
    <property type="entry name" value="Cullin homology domain"/>
    <property type="match status" value="1"/>
</dbReference>
<evidence type="ECO:0000313" key="4">
    <source>
        <dbReference type="EMBL" id="TGZ32199.1"/>
    </source>
</evidence>
<accession>A0A4S2JC66</accession>
<dbReference type="Gene3D" id="6.10.280.240">
    <property type="match status" value="1"/>
</dbReference>
<feature type="region of interest" description="Disordered" evidence="1">
    <location>
        <begin position="19"/>
        <end position="43"/>
    </location>
</feature>
<feature type="chain" id="PRO_5020927951" description="Cullin N-terminal domain-containing protein" evidence="2">
    <location>
        <begin position="17"/>
        <end position="106"/>
    </location>
</feature>
<proteinExistence type="predicted"/>
<dbReference type="Pfam" id="PF00888">
    <property type="entry name" value="Cullin"/>
    <property type="match status" value="1"/>
</dbReference>
<evidence type="ECO:0000259" key="3">
    <source>
        <dbReference type="Pfam" id="PF00888"/>
    </source>
</evidence>
<organism evidence="4 5">
    <name type="scientific">Temnothorax longispinosus</name>
    <dbReference type="NCBI Taxonomy" id="300112"/>
    <lineage>
        <taxon>Eukaryota</taxon>
        <taxon>Metazoa</taxon>
        <taxon>Ecdysozoa</taxon>
        <taxon>Arthropoda</taxon>
        <taxon>Hexapoda</taxon>
        <taxon>Insecta</taxon>
        <taxon>Pterygota</taxon>
        <taxon>Neoptera</taxon>
        <taxon>Endopterygota</taxon>
        <taxon>Hymenoptera</taxon>
        <taxon>Apocrita</taxon>
        <taxon>Aculeata</taxon>
        <taxon>Formicoidea</taxon>
        <taxon>Formicidae</taxon>
        <taxon>Myrmicinae</taxon>
        <taxon>Temnothorax</taxon>
    </lineage>
</organism>
<dbReference type="InterPro" id="IPR001373">
    <property type="entry name" value="Cullin_N"/>
</dbReference>
<comment type="caution">
    <text evidence="4">The sequence shown here is derived from an EMBL/GenBank/DDBJ whole genome shotgun (WGS) entry which is preliminary data.</text>
</comment>
<dbReference type="EMBL" id="QBLH01003951">
    <property type="protein sequence ID" value="TGZ32199.1"/>
    <property type="molecule type" value="Genomic_DNA"/>
</dbReference>
<feature type="compositionally biased region" description="Polar residues" evidence="1">
    <location>
        <begin position="95"/>
        <end position="106"/>
    </location>
</feature>
<keyword evidence="2" id="KW-0732">Signal</keyword>
<evidence type="ECO:0000256" key="1">
    <source>
        <dbReference type="SAM" id="MobiDB-lite"/>
    </source>
</evidence>
<feature type="compositionally biased region" description="Basic and acidic residues" evidence="1">
    <location>
        <begin position="26"/>
        <end position="37"/>
    </location>
</feature>
<feature type="signal peptide" evidence="2">
    <location>
        <begin position="1"/>
        <end position="16"/>
    </location>
</feature>
<gene>
    <name evidence="4" type="ORF">DBV15_01020</name>
</gene>
<feature type="region of interest" description="Disordered" evidence="1">
    <location>
        <begin position="85"/>
        <end position="106"/>
    </location>
</feature>